<keyword evidence="2" id="KW-0812">Transmembrane</keyword>
<gene>
    <name evidence="3" type="ORF">GTA08_BOTSDO13874</name>
</gene>
<comment type="caution">
    <text evidence="3">The sequence shown here is derived from an EMBL/GenBank/DDBJ whole genome shotgun (WGS) entry which is preliminary data.</text>
</comment>
<organism evidence="3 4">
    <name type="scientific">Botryosphaeria dothidea</name>
    <dbReference type="NCBI Taxonomy" id="55169"/>
    <lineage>
        <taxon>Eukaryota</taxon>
        <taxon>Fungi</taxon>
        <taxon>Dikarya</taxon>
        <taxon>Ascomycota</taxon>
        <taxon>Pezizomycotina</taxon>
        <taxon>Dothideomycetes</taxon>
        <taxon>Dothideomycetes incertae sedis</taxon>
        <taxon>Botryosphaeriales</taxon>
        <taxon>Botryosphaeriaceae</taxon>
        <taxon>Botryosphaeria</taxon>
    </lineage>
</organism>
<evidence type="ECO:0000313" key="3">
    <source>
        <dbReference type="EMBL" id="KAF4310524.1"/>
    </source>
</evidence>
<feature type="compositionally biased region" description="Basic and acidic residues" evidence="1">
    <location>
        <begin position="223"/>
        <end position="233"/>
    </location>
</feature>
<evidence type="ECO:0000256" key="2">
    <source>
        <dbReference type="SAM" id="Phobius"/>
    </source>
</evidence>
<dbReference type="OrthoDB" id="194358at2759"/>
<keyword evidence="2" id="KW-1133">Transmembrane helix</keyword>
<keyword evidence="2" id="KW-0472">Membrane</keyword>
<dbReference type="AlphaFoldDB" id="A0A8H4N4A1"/>
<accession>A0A8H4N4A1</accession>
<evidence type="ECO:0000313" key="4">
    <source>
        <dbReference type="Proteomes" id="UP000572817"/>
    </source>
</evidence>
<feature type="region of interest" description="Disordered" evidence="1">
    <location>
        <begin position="286"/>
        <end position="354"/>
    </location>
</feature>
<dbReference type="EMBL" id="WWBZ02000014">
    <property type="protein sequence ID" value="KAF4310524.1"/>
    <property type="molecule type" value="Genomic_DNA"/>
</dbReference>
<protein>
    <submittedName>
        <fullName evidence="3">Mfs general substrate transporter</fullName>
    </submittedName>
</protein>
<dbReference type="Proteomes" id="UP000572817">
    <property type="component" value="Unassembled WGS sequence"/>
</dbReference>
<name>A0A8H4N4A1_9PEZI</name>
<keyword evidence="4" id="KW-1185">Reference proteome</keyword>
<feature type="compositionally biased region" description="Basic and acidic residues" evidence="1">
    <location>
        <begin position="307"/>
        <end position="317"/>
    </location>
</feature>
<evidence type="ECO:0000256" key="1">
    <source>
        <dbReference type="SAM" id="MobiDB-lite"/>
    </source>
</evidence>
<feature type="compositionally biased region" description="Acidic residues" evidence="1">
    <location>
        <begin position="318"/>
        <end position="335"/>
    </location>
</feature>
<reference evidence="3" key="1">
    <citation type="submission" date="2020-04" db="EMBL/GenBank/DDBJ databases">
        <title>Genome Assembly and Annotation of Botryosphaeria dothidea sdau 11-99, a Latent Pathogen of Apple Fruit Ring Rot in China.</title>
        <authorList>
            <person name="Yu C."/>
            <person name="Diao Y."/>
            <person name="Lu Q."/>
            <person name="Zhao J."/>
            <person name="Cui S."/>
            <person name="Peng C."/>
            <person name="He B."/>
            <person name="Liu H."/>
        </authorList>
    </citation>
    <scope>NUCLEOTIDE SEQUENCE [LARGE SCALE GENOMIC DNA]</scope>
    <source>
        <strain evidence="3">Sdau11-99</strain>
    </source>
</reference>
<feature type="region of interest" description="Disordered" evidence="1">
    <location>
        <begin position="223"/>
        <end position="268"/>
    </location>
</feature>
<proteinExistence type="predicted"/>
<sequence>MALTTTAPAGVPASEGFEGDDFSNNLFSDLAPLLTLFGEQVTKQFLSMSLGWADNVLLAMGPLGIITIVVSAIRVGGVRRLKALVGRARESPATAEAELLSSTSDNVCELWNGNEIVRAIGQPDGMQGLIVFREKSNRRPHVCVLNLKQAADKGMFGFSTMSSRETKKLETLASQAPNITLNVKGIIVDAELVETTAEANLFVIPALFEYNLLLKELSKHELENQPDRDKTYDSDPPESIPSFSDLPYPFLADSQGHGTTPSAMGERMTQGTGYHALDQPRTYLEESHDLSVQDQPGEASTAGNMHTEPKGKEKELGYNEETEDGQIEMTSEEEPRDTTEASMPPRQSMGSSLK</sequence>
<feature type="transmembrane region" description="Helical" evidence="2">
    <location>
        <begin position="56"/>
        <end position="77"/>
    </location>
</feature>